<dbReference type="Pfam" id="PF04696">
    <property type="entry name" value="Pinin_SDK_memA"/>
    <property type="match status" value="1"/>
</dbReference>
<evidence type="ECO:0000313" key="4">
    <source>
        <dbReference type="Proteomes" id="UP001230268"/>
    </source>
</evidence>
<comment type="caution">
    <text evidence="3">The sequence shown here is derived from an EMBL/GenBank/DDBJ whole genome shotgun (WGS) entry which is preliminary data.</text>
</comment>
<evidence type="ECO:0000259" key="2">
    <source>
        <dbReference type="Pfam" id="PF04696"/>
    </source>
</evidence>
<dbReference type="Proteomes" id="UP001230268">
    <property type="component" value="Unassembled WGS sequence"/>
</dbReference>
<dbReference type="AlphaFoldDB" id="A0AAD8PD55"/>
<evidence type="ECO:0000256" key="1">
    <source>
        <dbReference type="SAM" id="Coils"/>
    </source>
</evidence>
<proteinExistence type="predicted"/>
<reference evidence="3" key="1">
    <citation type="submission" date="2023-08" db="EMBL/GenBank/DDBJ databases">
        <title>Draft sequence of the Babesia gibsoni genome.</title>
        <authorList>
            <person name="Yamagishi J.Y."/>
            <person name="Xuan X.X."/>
        </authorList>
    </citation>
    <scope>NUCLEOTIDE SEQUENCE</scope>
    <source>
        <strain evidence="3">Azabu</strain>
    </source>
</reference>
<dbReference type="InterPro" id="IPR006786">
    <property type="entry name" value="Pinin_SDK_MemA"/>
</dbReference>
<name>A0AAD8PD55_BABGI</name>
<keyword evidence="4" id="KW-1185">Reference proteome</keyword>
<keyword evidence="1" id="KW-0175">Coiled coil</keyword>
<evidence type="ECO:0000313" key="3">
    <source>
        <dbReference type="EMBL" id="KAK1441827.1"/>
    </source>
</evidence>
<accession>A0AAD8PD55</accession>
<feature type="coiled-coil region" evidence="1">
    <location>
        <begin position="130"/>
        <end position="175"/>
    </location>
</feature>
<sequence length="235" mass="27186">MDPEAVLTREIRAILRERRSLKSSIRRLSNQIDSDGATTLLSTRGVGDALNGQKWRAKRQMSMDVEPEVEPEKRPKLGVPVDNVEGHRRILRAGLLGHLQRARDSLVKERERESTQKQIEKERVVESRLEKQEQEKIKTLSEELQAELASKKQSMELLETKLTQKNNEYVKMQLTRHYQCMGNFIATKTQPTVFWVPRNFNPDLEALRDSTKQFIEQKLAAIAATDYFSKDVDIN</sequence>
<protein>
    <recommendedName>
        <fullName evidence="2">Pinin/SDK/MemA protein domain-containing protein</fullName>
    </recommendedName>
</protein>
<gene>
    <name evidence="3" type="ORF">BgAZ_501590</name>
</gene>
<organism evidence="3 4">
    <name type="scientific">Babesia gibsoni</name>
    <dbReference type="NCBI Taxonomy" id="33632"/>
    <lineage>
        <taxon>Eukaryota</taxon>
        <taxon>Sar</taxon>
        <taxon>Alveolata</taxon>
        <taxon>Apicomplexa</taxon>
        <taxon>Aconoidasida</taxon>
        <taxon>Piroplasmida</taxon>
        <taxon>Babesiidae</taxon>
        <taxon>Babesia</taxon>
    </lineage>
</organism>
<dbReference type="EMBL" id="JAVEPI010000005">
    <property type="protein sequence ID" value="KAK1441827.1"/>
    <property type="molecule type" value="Genomic_DNA"/>
</dbReference>
<feature type="domain" description="Pinin/SDK/MemA protein" evidence="2">
    <location>
        <begin position="87"/>
        <end position="211"/>
    </location>
</feature>